<dbReference type="FunFam" id="3.90.640.10:FF:000003">
    <property type="entry name" value="Molecular chaperone DnaK"/>
    <property type="match status" value="1"/>
</dbReference>
<evidence type="ECO:0000256" key="2">
    <source>
        <dbReference type="ARBA" id="ARBA00022553"/>
    </source>
</evidence>
<dbReference type="AlphaFoldDB" id="A0A7K3MAQ3"/>
<dbReference type="Proteomes" id="UP000460435">
    <property type="component" value="Unassembled WGS sequence"/>
</dbReference>
<dbReference type="PROSITE" id="PS01036">
    <property type="entry name" value="HSP70_3"/>
    <property type="match status" value="1"/>
</dbReference>
<dbReference type="PANTHER" id="PTHR19375">
    <property type="entry name" value="HEAT SHOCK PROTEIN 70KDA"/>
    <property type="match status" value="1"/>
</dbReference>
<dbReference type="InterPro" id="IPR018181">
    <property type="entry name" value="Heat_shock_70_CS"/>
</dbReference>
<dbReference type="Gene3D" id="2.60.34.10">
    <property type="entry name" value="Substrate Binding Domain Of DNAk, Chain A, domain 1"/>
    <property type="match status" value="1"/>
</dbReference>
<dbReference type="PROSITE" id="PS00329">
    <property type="entry name" value="HSP70_2"/>
    <property type="match status" value="1"/>
</dbReference>
<keyword evidence="6" id="KW-0143">Chaperone</keyword>
<keyword evidence="9" id="KW-1185">Reference proteome</keyword>
<evidence type="ECO:0000313" key="8">
    <source>
        <dbReference type="EMBL" id="NDL60373.1"/>
    </source>
</evidence>
<keyword evidence="2" id="KW-0597">Phosphoprotein</keyword>
<keyword evidence="4 7" id="KW-0067">ATP-binding</keyword>
<comment type="caution">
    <text evidence="8">The sequence shown here is derived from an EMBL/GenBank/DDBJ whole genome shotgun (WGS) entry which is preliminary data.</text>
</comment>
<evidence type="ECO:0000256" key="3">
    <source>
        <dbReference type="ARBA" id="ARBA00022741"/>
    </source>
</evidence>
<dbReference type="PROSITE" id="PS00297">
    <property type="entry name" value="HSP70_1"/>
    <property type="match status" value="1"/>
</dbReference>
<dbReference type="FunFam" id="3.30.420.40:FF:000071">
    <property type="entry name" value="Molecular chaperone DnaK"/>
    <property type="match status" value="1"/>
</dbReference>
<reference evidence="8 9" key="1">
    <citation type="submission" date="2019-11" db="EMBL/GenBank/DDBJ databases">
        <authorList>
            <person name="Li X.-J."/>
            <person name="Feng X.-M."/>
        </authorList>
    </citation>
    <scope>NUCLEOTIDE SEQUENCE [LARGE SCALE GENOMIC DNA]</scope>
    <source>
        <strain evidence="8 9">XMNu-373</strain>
    </source>
</reference>
<evidence type="ECO:0000256" key="7">
    <source>
        <dbReference type="RuleBase" id="RU003322"/>
    </source>
</evidence>
<proteinExistence type="inferred from homology"/>
<organism evidence="8 9">
    <name type="scientific">Phytoactinopolyspora mesophila</name>
    <dbReference type="NCBI Taxonomy" id="2650750"/>
    <lineage>
        <taxon>Bacteria</taxon>
        <taxon>Bacillati</taxon>
        <taxon>Actinomycetota</taxon>
        <taxon>Actinomycetes</taxon>
        <taxon>Jiangellales</taxon>
        <taxon>Jiangellaceae</taxon>
        <taxon>Phytoactinopolyspora</taxon>
    </lineage>
</organism>
<keyword evidence="5" id="KW-0346">Stress response</keyword>
<dbReference type="GO" id="GO:0005524">
    <property type="term" value="F:ATP binding"/>
    <property type="evidence" value="ECO:0007669"/>
    <property type="project" value="UniProtKB-KW"/>
</dbReference>
<dbReference type="SUPFAM" id="SSF100920">
    <property type="entry name" value="Heat shock protein 70kD (HSP70), peptide-binding domain"/>
    <property type="match status" value="1"/>
</dbReference>
<dbReference type="EMBL" id="WLZY01000011">
    <property type="protein sequence ID" value="NDL60373.1"/>
    <property type="molecule type" value="Genomic_DNA"/>
</dbReference>
<keyword evidence="3 7" id="KW-0547">Nucleotide-binding</keyword>
<dbReference type="Gene3D" id="3.90.640.10">
    <property type="entry name" value="Actin, Chain A, domain 4"/>
    <property type="match status" value="1"/>
</dbReference>
<accession>A0A7K3MAQ3</accession>
<evidence type="ECO:0000256" key="4">
    <source>
        <dbReference type="ARBA" id="ARBA00022840"/>
    </source>
</evidence>
<name>A0A7K3MAQ3_9ACTN</name>
<dbReference type="InterPro" id="IPR029047">
    <property type="entry name" value="HSP70_peptide-bd_sf"/>
</dbReference>
<sequence length="514" mass="55251">MAVHPVGIDLGTTYSAIAYINDLGKPEILPNREGEAITPSVVLFQGGMPLVGSMAKRSAAVAPDDVVQFVKRQMGNRSWSFEASDGSAYSPEEVSALIIKRLKEDAELILGEGTVSDAVITVPAYFDDARRRATMDAGRIAGVNVLRVINEPTAAALAYGIENDEDGTILVFDLGGGTFDVTVLRVSGGEFDILGTEGDRNLGGFDWDNKLIEHVNQRFQAVGRTSLVDDDTALADLRDKAELAKRSLTSVPKTQIAVTHGGVSQAVPVTREGFEELTAGLLSRTRHILENVLHDARLSWPDIDRILLVGGSTRMPMVRSMVEELAGKPAERSINPDEVVALGAAVQARLSVVDAGSGDTNLPALATGDPVVIRDVTSQTLGLILLDGDDPQRDDLRNFPIIERNTRVPAQEKRQVGTVYEDQRALLIEITEGEDADPEYVTKIGEQSVPIPSYPRGAPFTIVYSYDIDQIIHVQVIDETTKETVADFEVDNSANLGRGAVGVAAARMSGIEVA</sequence>
<dbReference type="InterPro" id="IPR013126">
    <property type="entry name" value="Hsp_70_fam"/>
</dbReference>
<evidence type="ECO:0000256" key="5">
    <source>
        <dbReference type="ARBA" id="ARBA00023016"/>
    </source>
</evidence>
<gene>
    <name evidence="8" type="ORF">F7O44_25175</name>
</gene>
<evidence type="ECO:0000256" key="1">
    <source>
        <dbReference type="ARBA" id="ARBA00007381"/>
    </source>
</evidence>
<dbReference type="GO" id="GO:0140662">
    <property type="term" value="F:ATP-dependent protein folding chaperone"/>
    <property type="evidence" value="ECO:0007669"/>
    <property type="project" value="InterPro"/>
</dbReference>
<dbReference type="RefSeq" id="WP_162453077.1">
    <property type="nucleotide sequence ID" value="NZ_WLZY01000011.1"/>
</dbReference>
<dbReference type="Gene3D" id="3.30.420.40">
    <property type="match status" value="2"/>
</dbReference>
<protein>
    <submittedName>
        <fullName evidence="8">Hsp70 family protein</fullName>
    </submittedName>
</protein>
<comment type="similarity">
    <text evidence="1 7">Belongs to the heat shock protein 70 family.</text>
</comment>
<dbReference type="SUPFAM" id="SSF53067">
    <property type="entry name" value="Actin-like ATPase domain"/>
    <property type="match status" value="2"/>
</dbReference>
<evidence type="ECO:0000313" key="9">
    <source>
        <dbReference type="Proteomes" id="UP000460435"/>
    </source>
</evidence>
<evidence type="ECO:0000256" key="6">
    <source>
        <dbReference type="ARBA" id="ARBA00023186"/>
    </source>
</evidence>
<dbReference type="PRINTS" id="PR00301">
    <property type="entry name" value="HEATSHOCK70"/>
</dbReference>
<dbReference type="Pfam" id="PF00012">
    <property type="entry name" value="HSP70"/>
    <property type="match status" value="1"/>
</dbReference>
<dbReference type="InterPro" id="IPR043129">
    <property type="entry name" value="ATPase_NBD"/>
</dbReference>